<dbReference type="GO" id="GO:0005886">
    <property type="term" value="C:plasma membrane"/>
    <property type="evidence" value="ECO:0007669"/>
    <property type="project" value="TreeGrafter"/>
</dbReference>
<dbReference type="CDD" id="cd06224">
    <property type="entry name" value="REM"/>
    <property type="match status" value="1"/>
</dbReference>
<evidence type="ECO:0000256" key="3">
    <source>
        <dbReference type="PROSITE-ProRule" id="PRU00168"/>
    </source>
</evidence>
<dbReference type="SUPFAM" id="SSF48366">
    <property type="entry name" value="Ras GEF"/>
    <property type="match status" value="1"/>
</dbReference>
<dbReference type="PANTHER" id="PTHR23113">
    <property type="entry name" value="GUANINE NUCLEOTIDE EXCHANGE FACTOR"/>
    <property type="match status" value="1"/>
</dbReference>
<feature type="region of interest" description="Disordered" evidence="5">
    <location>
        <begin position="343"/>
        <end position="405"/>
    </location>
</feature>
<dbReference type="PROSITE" id="PS50009">
    <property type="entry name" value="RASGEF_CAT"/>
    <property type="match status" value="1"/>
</dbReference>
<dbReference type="InterPro" id="IPR023578">
    <property type="entry name" value="Ras_GEF_dom_sf"/>
</dbReference>
<dbReference type="PROSITE" id="PS50212">
    <property type="entry name" value="RASGEF_NTER"/>
    <property type="match status" value="1"/>
</dbReference>
<evidence type="ECO:0000256" key="5">
    <source>
        <dbReference type="SAM" id="MobiDB-lite"/>
    </source>
</evidence>
<keyword evidence="10" id="KW-1185">Reference proteome</keyword>
<feature type="domain" description="Ras-GEF" evidence="7">
    <location>
        <begin position="955"/>
        <end position="1193"/>
    </location>
</feature>
<evidence type="ECO:0000259" key="6">
    <source>
        <dbReference type="PROSITE" id="PS50002"/>
    </source>
</evidence>
<feature type="domain" description="SH3" evidence="6">
    <location>
        <begin position="94"/>
        <end position="155"/>
    </location>
</feature>
<dbReference type="GO" id="GO:0005085">
    <property type="term" value="F:guanyl-nucleotide exchange factor activity"/>
    <property type="evidence" value="ECO:0007669"/>
    <property type="project" value="UniProtKB-KW"/>
</dbReference>
<dbReference type="AlphaFoldDB" id="A0AAD4QEF3"/>
<dbReference type="Gene3D" id="1.10.840.10">
    <property type="entry name" value="Ras guanine-nucleotide exchange factors catalytic domain"/>
    <property type="match status" value="1"/>
</dbReference>
<evidence type="ECO:0000313" key="9">
    <source>
        <dbReference type="EMBL" id="KAH8998656.1"/>
    </source>
</evidence>
<dbReference type="SMART" id="SM00147">
    <property type="entry name" value="RasGEF"/>
    <property type="match status" value="1"/>
</dbReference>
<dbReference type="EMBL" id="JAKELL010000005">
    <property type="protein sequence ID" value="KAH8998656.1"/>
    <property type="molecule type" value="Genomic_DNA"/>
</dbReference>
<evidence type="ECO:0000259" key="8">
    <source>
        <dbReference type="PROSITE" id="PS50212"/>
    </source>
</evidence>
<accession>A0AAD4QEF3</accession>
<evidence type="ECO:0000256" key="1">
    <source>
        <dbReference type="ARBA" id="ARBA00022443"/>
    </source>
</evidence>
<dbReference type="PROSITE" id="PS50002">
    <property type="entry name" value="SH3"/>
    <property type="match status" value="1"/>
</dbReference>
<keyword evidence="2 3" id="KW-0344">Guanine-nucleotide releasing factor</keyword>
<proteinExistence type="predicted"/>
<dbReference type="Pfam" id="PF25006">
    <property type="entry name" value="DUF7783"/>
    <property type="match status" value="1"/>
</dbReference>
<dbReference type="InterPro" id="IPR019804">
    <property type="entry name" value="Ras_G-nucl-exch_fac_CS"/>
</dbReference>
<evidence type="ECO:0000259" key="7">
    <source>
        <dbReference type="PROSITE" id="PS50009"/>
    </source>
</evidence>
<feature type="compositionally biased region" description="Low complexity" evidence="5">
    <location>
        <begin position="349"/>
        <end position="359"/>
    </location>
</feature>
<comment type="caution">
    <text evidence="9">The sequence shown here is derived from an EMBL/GenBank/DDBJ whole genome shotgun (WGS) entry which is preliminary data.</text>
</comment>
<gene>
    <name evidence="9" type="ORF">EDB92DRAFT_1813452</name>
</gene>
<dbReference type="InterPro" id="IPR001895">
    <property type="entry name" value="RASGEF_cat_dom"/>
</dbReference>
<dbReference type="CDD" id="cd11883">
    <property type="entry name" value="SH3_Sdc25"/>
    <property type="match status" value="1"/>
</dbReference>
<dbReference type="Pfam" id="PF00617">
    <property type="entry name" value="RasGEF"/>
    <property type="match status" value="1"/>
</dbReference>
<reference evidence="9" key="1">
    <citation type="submission" date="2022-01" db="EMBL/GenBank/DDBJ databases">
        <title>Comparative genomics reveals a dynamic genome evolution in the ectomycorrhizal milk-cap (Lactarius) mushrooms.</title>
        <authorList>
            <consortium name="DOE Joint Genome Institute"/>
            <person name="Lebreton A."/>
            <person name="Tang N."/>
            <person name="Kuo A."/>
            <person name="LaButti K."/>
            <person name="Drula E."/>
            <person name="Barry K."/>
            <person name="Clum A."/>
            <person name="Lipzen A."/>
            <person name="Mousain D."/>
            <person name="Ng V."/>
            <person name="Wang R."/>
            <person name="Wang X."/>
            <person name="Dai Y."/>
            <person name="Henrissat B."/>
            <person name="Grigoriev I.V."/>
            <person name="Guerin-Laguette A."/>
            <person name="Yu F."/>
            <person name="Martin F.M."/>
        </authorList>
    </citation>
    <scope>NUCLEOTIDE SEQUENCE</scope>
    <source>
        <strain evidence="9">QP</strain>
    </source>
</reference>
<dbReference type="Pfam" id="PF07653">
    <property type="entry name" value="SH3_2"/>
    <property type="match status" value="1"/>
</dbReference>
<dbReference type="InterPro" id="IPR001452">
    <property type="entry name" value="SH3_domain"/>
</dbReference>
<feature type="region of interest" description="Disordered" evidence="5">
    <location>
        <begin position="166"/>
        <end position="192"/>
    </location>
</feature>
<dbReference type="InterPro" id="IPR056685">
    <property type="entry name" value="DUF7783"/>
</dbReference>
<dbReference type="CDD" id="cd00155">
    <property type="entry name" value="RasGEF"/>
    <property type="match status" value="1"/>
</dbReference>
<dbReference type="Gene3D" id="2.30.30.40">
    <property type="entry name" value="SH3 Domains"/>
    <property type="match status" value="1"/>
</dbReference>
<feature type="compositionally biased region" description="Low complexity" evidence="5">
    <location>
        <begin position="174"/>
        <end position="186"/>
    </location>
</feature>
<dbReference type="InterPro" id="IPR036964">
    <property type="entry name" value="RASGEF_cat_dom_sf"/>
</dbReference>
<dbReference type="PANTHER" id="PTHR23113:SF354">
    <property type="entry name" value="BUD SITE SELECTION PROTEIN 5"/>
    <property type="match status" value="1"/>
</dbReference>
<evidence type="ECO:0000313" key="10">
    <source>
        <dbReference type="Proteomes" id="UP001201163"/>
    </source>
</evidence>
<dbReference type="SUPFAM" id="SSF50044">
    <property type="entry name" value="SH3-domain"/>
    <property type="match status" value="1"/>
</dbReference>
<dbReference type="SMART" id="SM00326">
    <property type="entry name" value="SH3"/>
    <property type="match status" value="1"/>
</dbReference>
<feature type="region of interest" description="Disordered" evidence="5">
    <location>
        <begin position="435"/>
        <end position="476"/>
    </location>
</feature>
<keyword evidence="1 4" id="KW-0728">SH3 domain</keyword>
<dbReference type="Proteomes" id="UP001201163">
    <property type="component" value="Unassembled WGS sequence"/>
</dbReference>
<dbReference type="PROSITE" id="PS00720">
    <property type="entry name" value="RASGEF"/>
    <property type="match status" value="1"/>
</dbReference>
<evidence type="ECO:0000256" key="4">
    <source>
        <dbReference type="PROSITE-ProRule" id="PRU00192"/>
    </source>
</evidence>
<evidence type="ECO:0000256" key="2">
    <source>
        <dbReference type="ARBA" id="ARBA00022658"/>
    </source>
</evidence>
<dbReference type="GO" id="GO:0007265">
    <property type="term" value="P:Ras protein signal transduction"/>
    <property type="evidence" value="ECO:0007669"/>
    <property type="project" value="TreeGrafter"/>
</dbReference>
<dbReference type="InterPro" id="IPR008937">
    <property type="entry name" value="Ras-like_GEF"/>
</dbReference>
<organism evidence="9 10">
    <name type="scientific">Lactarius akahatsu</name>
    <dbReference type="NCBI Taxonomy" id="416441"/>
    <lineage>
        <taxon>Eukaryota</taxon>
        <taxon>Fungi</taxon>
        <taxon>Dikarya</taxon>
        <taxon>Basidiomycota</taxon>
        <taxon>Agaricomycotina</taxon>
        <taxon>Agaricomycetes</taxon>
        <taxon>Russulales</taxon>
        <taxon>Russulaceae</taxon>
        <taxon>Lactarius</taxon>
    </lineage>
</organism>
<name>A0AAD4QEF3_9AGAM</name>
<feature type="compositionally biased region" description="Low complexity" evidence="5">
    <location>
        <begin position="388"/>
        <end position="399"/>
    </location>
</feature>
<dbReference type="InterPro" id="IPR036028">
    <property type="entry name" value="SH3-like_dom_sf"/>
</dbReference>
<dbReference type="Gene3D" id="1.20.870.10">
    <property type="entry name" value="Son of sevenless (SoS) protein Chain: S domain 1"/>
    <property type="match status" value="1"/>
</dbReference>
<dbReference type="SMART" id="SM00229">
    <property type="entry name" value="RasGEFN"/>
    <property type="match status" value="1"/>
</dbReference>
<feature type="domain" description="N-terminal Ras-GEF" evidence="8">
    <location>
        <begin position="772"/>
        <end position="904"/>
    </location>
</feature>
<dbReference type="Pfam" id="PF00618">
    <property type="entry name" value="RasGEF_N"/>
    <property type="match status" value="1"/>
</dbReference>
<sequence length="1224" mass="134929">MTSLRLKIDTSVALVSPSHPVDPNSNGHTPSSVRHITDRYLRDPSSSPTTSALSLVSPADSSANASTSSLLLPQAPSVYSATTVDTDLSLSEQPQSEYVLAMHDYVPEQRNATCLAFRAGQVIRVLNRDPSGWWDGELDGSRGWFPSNYVNGDLALLADDHLPQSISRRRTQHSPTRSTISSPTTSLHSSGRSLFSRDDYCPPPMVPLLHALSLLHNAVRSNRIAHFQPSVACIISCVRSILAAVGCLSRDAQLLRQFSPLAQERKRVLSDLAAIVNQAKSASGDDVDEDEREMQVEKMVRLAGQVFSRVRRLLAIAARCGVKVPEERVSIEYPSMLLESLSTQAPDRLSSSGSLASSSTAEDEDETLRVTPWQDKPIPLSLSKARGRPLTPRTAARARSMGDLRSGCRASLETELRPSPNLRQPIHVRVLGPADSRLNSHKHGPSISSVSSSSSFTSADSASSPMSPPFPSGPSTYEELMEALRRTHNQYLSTIAAFIGHAHAHSRSSHAASTGHMYELVREIVEIVCRLLVVVEAVLHHPTVPVHKAANLKSAKDGLYNVTSSLAESVRLLTGSLPPNMTEEQEKMALIRSATNALRAGADCVAAVKMCLNRSTGEQPFVIERPGALDEYSTPSRSAGQVVRSRLQRAVSWNGVHQVAGDSSVEGSDCTILSLAGTSAGASLQGPNTPEEPATQAFLSSPVESGSTYHVPQITGTHMGREDNHDDGNLLEEKILHGDLPSIPTTDMQSPLDPDSWLQSHDYLPEDVAFDKDGHLVGATLQAIVEKMTPHASIVDSAFSAIFFLTFRLFASPTDLVQAIIDRYNLVPPPGLSEERVYVWQQRKGIPVRLRVSNLIKLWLELYWRPASDNVVLKLLLDFNPRRVGAHRIHEFITTREREGEQAIPPTPRPDLVRDPSMAFIVNSPSEIPRPVMTKALFSQLRNRNFASISIMDFDTLELARQFTIMESNLFCAILPEEILESGQEGSKPPLNVRAVTGLSTVITGWVAECILNETDIKKRTALVKFFIKVADRCMVLNNFATSRSILAALDSSTISRLQQTWTGVPQKQKLQLDGVRKLADYARNYHEYRSRLRATVPPAVPFLGLYLTDVTFCREGNTSHRTSPLAADKKLINFSKYHKMARIIQDIQRFQVHYVLKEIPEVKDFLNEAFERSKHHGDLQDLYRRSLLVEPRQAADATPSGDVRQLFSWTNRSQVSQQPVQVS</sequence>
<dbReference type="InterPro" id="IPR000651">
    <property type="entry name" value="Ras-like_Gua-exchang_fac_N"/>
</dbReference>
<feature type="compositionally biased region" description="Low complexity" evidence="5">
    <location>
        <begin position="445"/>
        <end position="465"/>
    </location>
</feature>
<protein>
    <submittedName>
        <fullName evidence="9">Ras guanine nucleotide exchange factor domain-containing protein</fullName>
    </submittedName>
</protein>